<dbReference type="InterPro" id="IPR051531">
    <property type="entry name" value="N-acetyltransferase"/>
</dbReference>
<dbReference type="SUPFAM" id="SSF55729">
    <property type="entry name" value="Acyl-CoA N-acyltransferases (Nat)"/>
    <property type="match status" value="1"/>
</dbReference>
<dbReference type="GO" id="GO:0008999">
    <property type="term" value="F:protein-N-terminal-alanine acetyltransferase activity"/>
    <property type="evidence" value="ECO:0007669"/>
    <property type="project" value="TreeGrafter"/>
</dbReference>
<dbReference type="GO" id="GO:0005737">
    <property type="term" value="C:cytoplasm"/>
    <property type="evidence" value="ECO:0007669"/>
    <property type="project" value="TreeGrafter"/>
</dbReference>
<evidence type="ECO:0000259" key="4">
    <source>
        <dbReference type="PROSITE" id="PS51186"/>
    </source>
</evidence>
<keyword evidence="6" id="KW-1185">Reference proteome</keyword>
<accession>A0A368YQR3</accession>
<proteinExistence type="inferred from homology"/>
<reference evidence="5 6" key="1">
    <citation type="submission" date="2018-07" db="EMBL/GenBank/DDBJ databases">
        <title>Genomic Encyclopedia of Type Strains, Phase III (KMG-III): the genomes of soil and plant-associated and newly described type strains.</title>
        <authorList>
            <person name="Whitman W."/>
        </authorList>
    </citation>
    <scope>NUCLEOTIDE SEQUENCE [LARGE SCALE GENOMIC DNA]</scope>
    <source>
        <strain evidence="5 6">31-25a</strain>
    </source>
</reference>
<dbReference type="OrthoDB" id="2631610at2"/>
<evidence type="ECO:0000256" key="2">
    <source>
        <dbReference type="ARBA" id="ARBA00023315"/>
    </source>
</evidence>
<dbReference type="Proteomes" id="UP000253324">
    <property type="component" value="Unassembled WGS sequence"/>
</dbReference>
<dbReference type="Pfam" id="PF13302">
    <property type="entry name" value="Acetyltransf_3"/>
    <property type="match status" value="1"/>
</dbReference>
<evidence type="ECO:0000313" key="5">
    <source>
        <dbReference type="EMBL" id="RCW81908.1"/>
    </source>
</evidence>
<dbReference type="CDD" id="cd04301">
    <property type="entry name" value="NAT_SF"/>
    <property type="match status" value="1"/>
</dbReference>
<dbReference type="PANTHER" id="PTHR43792">
    <property type="entry name" value="GNAT FAMILY, PUTATIVE (AFU_ORTHOLOGUE AFUA_3G00765)-RELATED-RELATED"/>
    <property type="match status" value="1"/>
</dbReference>
<dbReference type="AlphaFoldDB" id="A0A368YQR3"/>
<keyword evidence="1 5" id="KW-0808">Transferase</keyword>
<dbReference type="EMBL" id="QPJM01000009">
    <property type="protein sequence ID" value="RCW81908.1"/>
    <property type="molecule type" value="Genomic_DNA"/>
</dbReference>
<comment type="similarity">
    <text evidence="3">Belongs to the acetyltransferase family. RimJ subfamily.</text>
</comment>
<sequence length="164" mass="18735">MQSTLVLKSWTTEGFEILRQNNTPDQTLYIGGPESEEKLADRQRRYMQNSPGITSMQMIEFGGVLVGSIGYWETVWNNMEVYETGWAIVPEFRGRGIARGALVALVEHLRPIARHSKLQAYPSIDNIASNALCRRCGFKFLGEYKVEYPPGRFFRGNAWELELI</sequence>
<evidence type="ECO:0000256" key="3">
    <source>
        <dbReference type="ARBA" id="ARBA00038502"/>
    </source>
</evidence>
<keyword evidence="2" id="KW-0012">Acyltransferase</keyword>
<evidence type="ECO:0000313" key="6">
    <source>
        <dbReference type="Proteomes" id="UP000253324"/>
    </source>
</evidence>
<dbReference type="PANTHER" id="PTHR43792:SF8">
    <property type="entry name" value="[RIBOSOMAL PROTEIN US5]-ALANINE N-ACETYLTRANSFERASE"/>
    <property type="match status" value="1"/>
</dbReference>
<organism evidence="5 6">
    <name type="scientific">Phyllobacterium bourgognense</name>
    <dbReference type="NCBI Taxonomy" id="314236"/>
    <lineage>
        <taxon>Bacteria</taxon>
        <taxon>Pseudomonadati</taxon>
        <taxon>Pseudomonadota</taxon>
        <taxon>Alphaproteobacteria</taxon>
        <taxon>Hyphomicrobiales</taxon>
        <taxon>Phyllobacteriaceae</taxon>
        <taxon>Phyllobacterium</taxon>
    </lineage>
</organism>
<dbReference type="Gene3D" id="3.40.630.30">
    <property type="match status" value="1"/>
</dbReference>
<gene>
    <name evidence="5" type="ORF">C7476_10990</name>
</gene>
<dbReference type="PROSITE" id="PS51186">
    <property type="entry name" value="GNAT"/>
    <property type="match status" value="1"/>
</dbReference>
<comment type="caution">
    <text evidence="5">The sequence shown here is derived from an EMBL/GenBank/DDBJ whole genome shotgun (WGS) entry which is preliminary data.</text>
</comment>
<dbReference type="InterPro" id="IPR016181">
    <property type="entry name" value="Acyl_CoA_acyltransferase"/>
</dbReference>
<dbReference type="RefSeq" id="WP_114430945.1">
    <property type="nucleotide sequence ID" value="NZ_QPJM01000009.1"/>
</dbReference>
<feature type="domain" description="N-acetyltransferase" evidence="4">
    <location>
        <begin position="5"/>
        <end position="164"/>
    </location>
</feature>
<name>A0A368YQR3_9HYPH</name>
<protein>
    <submittedName>
        <fullName evidence="5">RimJ/RimL family protein N-acetyltransferase</fullName>
    </submittedName>
</protein>
<dbReference type="InterPro" id="IPR000182">
    <property type="entry name" value="GNAT_dom"/>
</dbReference>
<evidence type="ECO:0000256" key="1">
    <source>
        <dbReference type="ARBA" id="ARBA00022679"/>
    </source>
</evidence>